<name>A0A4S2MSN7_9PEZI</name>
<reference evidence="1 2" key="1">
    <citation type="submission" date="2019-04" db="EMBL/GenBank/DDBJ databases">
        <title>Comparative genomics and transcriptomics to analyze fruiting body development in filamentous ascomycetes.</title>
        <authorList>
            <consortium name="DOE Joint Genome Institute"/>
            <person name="Lutkenhaus R."/>
            <person name="Traeger S."/>
            <person name="Breuer J."/>
            <person name="Kuo A."/>
            <person name="Lipzen A."/>
            <person name="Pangilinan J."/>
            <person name="Dilworth D."/>
            <person name="Sandor L."/>
            <person name="Poggeler S."/>
            <person name="Barry K."/>
            <person name="Grigoriev I.V."/>
            <person name="Nowrousian M."/>
        </authorList>
    </citation>
    <scope>NUCLEOTIDE SEQUENCE [LARGE SCALE GENOMIC DNA]</scope>
    <source>
        <strain evidence="1 2">CBS 389.68</strain>
    </source>
</reference>
<sequence>MSPMVRTDGYGDLDRLRILLVIDLSCCFNRLSWRVMGETDHDQISDMASTSQRISRYSLSHPHLSLFTSKLPMKLSSVLSHTCAHAHETTCHFHQHGLLHSPLSRTPTSSACPSAHFPTLAVVTTATLYSAVASACLVDARQFRYRCMRNSTSRSGCRTASTVGDLDRSRGGVLAHAT</sequence>
<dbReference type="AlphaFoldDB" id="A0A4S2MSN7"/>
<accession>A0A4S2MSN7</accession>
<dbReference type="Proteomes" id="UP000298138">
    <property type="component" value="Unassembled WGS sequence"/>
</dbReference>
<dbReference type="InParanoid" id="A0A4S2MSN7"/>
<keyword evidence="2" id="KW-1185">Reference proteome</keyword>
<organism evidence="1 2">
    <name type="scientific">Ascodesmis nigricans</name>
    <dbReference type="NCBI Taxonomy" id="341454"/>
    <lineage>
        <taxon>Eukaryota</taxon>
        <taxon>Fungi</taxon>
        <taxon>Dikarya</taxon>
        <taxon>Ascomycota</taxon>
        <taxon>Pezizomycotina</taxon>
        <taxon>Pezizomycetes</taxon>
        <taxon>Pezizales</taxon>
        <taxon>Ascodesmidaceae</taxon>
        <taxon>Ascodesmis</taxon>
    </lineage>
</organism>
<protein>
    <submittedName>
        <fullName evidence="1">Uncharacterized protein</fullName>
    </submittedName>
</protein>
<gene>
    <name evidence="1" type="ORF">EX30DRAFT_113835</name>
</gene>
<proteinExistence type="predicted"/>
<evidence type="ECO:0000313" key="2">
    <source>
        <dbReference type="Proteomes" id="UP000298138"/>
    </source>
</evidence>
<evidence type="ECO:0000313" key="1">
    <source>
        <dbReference type="EMBL" id="TGZ79208.1"/>
    </source>
</evidence>
<dbReference type="EMBL" id="ML220133">
    <property type="protein sequence ID" value="TGZ79208.1"/>
    <property type="molecule type" value="Genomic_DNA"/>
</dbReference>